<dbReference type="RefSeq" id="WP_150456675.1">
    <property type="nucleotide sequence ID" value="NZ_VYKK01000004.1"/>
</dbReference>
<name>A0A5J5GGW4_9BACL</name>
<keyword evidence="2" id="KW-1185">Reference proteome</keyword>
<dbReference type="Proteomes" id="UP000367750">
    <property type="component" value="Unassembled WGS sequence"/>
</dbReference>
<organism evidence="1 2">
    <name type="scientific">Paenibacillus spiritus</name>
    <dbReference type="NCBI Taxonomy" id="2496557"/>
    <lineage>
        <taxon>Bacteria</taxon>
        <taxon>Bacillati</taxon>
        <taxon>Bacillota</taxon>
        <taxon>Bacilli</taxon>
        <taxon>Bacillales</taxon>
        <taxon>Paenibacillaceae</taxon>
        <taxon>Paenibacillus</taxon>
    </lineage>
</organism>
<dbReference type="Gene3D" id="2.60.40.1080">
    <property type="match status" value="1"/>
</dbReference>
<dbReference type="SUPFAM" id="SSF49373">
    <property type="entry name" value="Invasin/intimin cell-adhesion fragments"/>
    <property type="match status" value="1"/>
</dbReference>
<protein>
    <recommendedName>
        <fullName evidence="3">BIG2 domain-containing protein</fullName>
    </recommendedName>
</protein>
<dbReference type="OrthoDB" id="2606203at2"/>
<gene>
    <name evidence="1" type="ORF">F4V43_02540</name>
</gene>
<dbReference type="EMBL" id="VYKK01000004">
    <property type="protein sequence ID" value="KAA9007385.1"/>
    <property type="molecule type" value="Genomic_DNA"/>
</dbReference>
<reference evidence="1 2" key="1">
    <citation type="submission" date="2019-09" db="EMBL/GenBank/DDBJ databases">
        <title>Bacillus ochoae sp. nov., Paenibacillus whitsoniae sp. nov., Paenibacillus spiritus sp. nov. Isolated from the Mars Exploration Rover during spacecraft assembly.</title>
        <authorList>
            <person name="Seuylemezian A."/>
            <person name="Vaishampayan P."/>
        </authorList>
    </citation>
    <scope>NUCLEOTIDE SEQUENCE [LARGE SCALE GENOMIC DNA]</scope>
    <source>
        <strain evidence="1 2">MER_111</strain>
    </source>
</reference>
<accession>A0A5J5GGW4</accession>
<dbReference type="InterPro" id="IPR008964">
    <property type="entry name" value="Invasin/intimin_cell_adhesion"/>
</dbReference>
<evidence type="ECO:0000313" key="2">
    <source>
        <dbReference type="Proteomes" id="UP000367750"/>
    </source>
</evidence>
<dbReference type="AlphaFoldDB" id="A0A5J5GGW4"/>
<evidence type="ECO:0000313" key="1">
    <source>
        <dbReference type="EMBL" id="KAA9007385.1"/>
    </source>
</evidence>
<comment type="caution">
    <text evidence="1">The sequence shown here is derived from an EMBL/GenBank/DDBJ whole genome shotgun (WGS) entry which is preliminary data.</text>
</comment>
<sequence>MPYESYNAYLSVNNKTNKSKNYSQTKMGLLSSFKDSLSYFQVAIDNDNSVDCWIVDDSDVKDQKKILSPLYELRNGDIVTWQSEKWINVLTDNMSDLYYRGTLKVCVGSLVWQDVYGSIHEYDFTFKSDTPTNFGTSDGRILTIGNERRTVLIKNDEQSSLLVKGQRFIFDKRAWAITSLDSLSVKGLMSITLEESQIDTSKDNLELRVADYKEPNYEIILDKTSISLHVGRTIPLGITIRNNGVTLPSPTLSFTSSDNSICEVDADGNLTSIAEGTAIVTVKFQGQSITLNVTVSNSNLETKYALLINGDGFIVRGTSKTFACEFKQILDTNYYLTINNMRISSEQILNGVMISPNMKLSVVESSEESSNISGQSATFSITGLDNSSTTYASLISQANNTCVIKGNSVGYVLLHVVSNDGSLSAEKKIWIKSAI</sequence>
<proteinExistence type="predicted"/>
<evidence type="ECO:0008006" key="3">
    <source>
        <dbReference type="Google" id="ProtNLM"/>
    </source>
</evidence>